<dbReference type="AlphaFoldDB" id="A0A0D6JVS9"/>
<evidence type="ECO:0000259" key="1">
    <source>
        <dbReference type="Pfam" id="PF18739"/>
    </source>
</evidence>
<accession>A0A0D6JVS9</accession>
<dbReference type="OrthoDB" id="340705at2157"/>
<dbReference type="Pfam" id="PF18739">
    <property type="entry name" value="HEPN_Apea"/>
    <property type="match status" value="1"/>
</dbReference>
<sequence length="460" mass="51584">MESFQGIGDWWVPGSPKKISGEVSFSPVEGVTLDLNGKLPVEDEVSQSVSRQSLSKSYPILYGDLGRDGPVTIHRATISSASFGGSESESYSANRMFVGDHISDSESFVRLNLHVDEIPDWTGDSTIRPIIDKKSIEESTIRPIIDKKSIEESTIIDDIEAVYASTESKEYTAEFEELQVKFSNSSRISSKINSVEMETVGVLQIGSGSKLPLRTFFEYGNHALAFLSFAVGTRIYPDKAKLYTDIDEQPINIYYSILDHGTVRSPSKSEYLFRPADVDFETALRSWVDNRETAPEVHDNYSLLLNRSNLPPRLRFLIIVIALEAYYDTEYQSETHIPEEEFNDLKSEILQLLPDDNNLQNQMYGLLENVANTPSIKSKLTILMESEQNLIEVFFNISDLASEARNQRNSVAHGTSAATPKEFYALSKKLQLVLEAILARRIGVEEDVLLSMLASRHKIG</sequence>
<evidence type="ECO:0000313" key="4">
    <source>
        <dbReference type="Proteomes" id="UP000198902"/>
    </source>
</evidence>
<evidence type="ECO:0000313" key="3">
    <source>
        <dbReference type="EMBL" id="CQR53235.1"/>
    </source>
</evidence>
<dbReference type="RefSeq" id="WP_139043142.1">
    <property type="nucleotide sequence ID" value="NZ_CABLRR010000005.1"/>
</dbReference>
<dbReference type="InterPro" id="IPR041223">
    <property type="entry name" value="ApeA_NTD"/>
</dbReference>
<dbReference type="Proteomes" id="UP000198902">
    <property type="component" value="Unassembled WGS sequence"/>
</dbReference>
<feature type="domain" description="Apea-like HEPN" evidence="1">
    <location>
        <begin position="317"/>
        <end position="447"/>
    </location>
</feature>
<reference evidence="4" key="1">
    <citation type="submission" date="2015-03" db="EMBL/GenBank/DDBJ databases">
        <authorList>
            <person name="Urmite Genomes"/>
        </authorList>
    </citation>
    <scope>NUCLEOTIDE SEQUENCE [LARGE SCALE GENOMIC DNA]</scope>
    <source>
        <strain evidence="4">Arc-Hr</strain>
    </source>
</reference>
<evidence type="ECO:0000259" key="2">
    <source>
        <dbReference type="Pfam" id="PF18862"/>
    </source>
</evidence>
<gene>
    <name evidence="3" type="ORF">BN996_03532</name>
</gene>
<name>A0A0D6JVS9_9EURY</name>
<dbReference type="InterPro" id="IPR041229">
    <property type="entry name" value="HEPN_Apea"/>
</dbReference>
<keyword evidence="4" id="KW-1185">Reference proteome</keyword>
<feature type="domain" description="ApeA N-terminal" evidence="2">
    <location>
        <begin position="7"/>
        <end position="287"/>
    </location>
</feature>
<dbReference type="Pfam" id="PF18862">
    <property type="entry name" value="ApeA_NTD1"/>
    <property type="match status" value="1"/>
</dbReference>
<protein>
    <submittedName>
        <fullName evidence="3">Uncharacterized protein</fullName>
    </submittedName>
</protein>
<dbReference type="EMBL" id="CSTE01000005">
    <property type="protein sequence ID" value="CQR53235.1"/>
    <property type="molecule type" value="Genomic_DNA"/>
</dbReference>
<organism evidence="3 4">
    <name type="scientific">Haloferax massiliensis</name>
    <dbReference type="NCBI Taxonomy" id="1476858"/>
    <lineage>
        <taxon>Archaea</taxon>
        <taxon>Methanobacteriati</taxon>
        <taxon>Methanobacteriota</taxon>
        <taxon>Stenosarchaea group</taxon>
        <taxon>Halobacteria</taxon>
        <taxon>Halobacteriales</taxon>
        <taxon>Haloferacaceae</taxon>
        <taxon>Haloferax</taxon>
    </lineage>
</organism>
<proteinExistence type="predicted"/>